<dbReference type="InterPro" id="IPR012338">
    <property type="entry name" value="Beta-lactam/transpept-like"/>
</dbReference>
<dbReference type="InterPro" id="IPR001466">
    <property type="entry name" value="Beta-lactam-related"/>
</dbReference>
<name>A0A5B8M922_9MICO</name>
<keyword evidence="4" id="KW-1185">Reference proteome</keyword>
<dbReference type="Proteomes" id="UP000320216">
    <property type="component" value="Chromosome"/>
</dbReference>
<sequence length="347" mass="37115">MSGFERAAEIVADWVGSGRIPGAVLGVTDASGAVTTRAFGHAQLEPVQRPMTTDTWFDLASVTKVIFTTPRILDAASAGILDLDAPITQVLHELRQFDPDAWQRRITPRDCLTHASGLPATFPVYTYGTDPDQLRAFVIQRDWPRGEAVYSDLNYMLLGFVLERLGGAAAGAGTGAADGPRDIHIRDLDPGDGFAWSADPSEAAATEYCPWRRRMLVGTVHDENAAALQGAGHAGLFGTAASVLGYARSLLDGTGATPEAIALMRTPVGPRRTYGWEHPYDGWSGGDACTPDTIGHSGFTGTGLWIDFGAGRAWTLLTNRVHPTRWSDSGIIELRRLVGDAICGPVD</sequence>
<accession>A0A5B8M922</accession>
<dbReference type="AlphaFoldDB" id="A0A5B8M922"/>
<keyword evidence="1" id="KW-0378">Hydrolase</keyword>
<evidence type="ECO:0000313" key="3">
    <source>
        <dbReference type="EMBL" id="QDZ15900.1"/>
    </source>
</evidence>
<dbReference type="KEGG" id="huw:FPZ11_14955"/>
<evidence type="ECO:0000259" key="2">
    <source>
        <dbReference type="Pfam" id="PF00144"/>
    </source>
</evidence>
<feature type="domain" description="Beta-lactamase-related" evidence="2">
    <location>
        <begin position="10"/>
        <end position="324"/>
    </location>
</feature>
<reference evidence="3 4" key="1">
    <citation type="submission" date="2019-07" db="EMBL/GenBank/DDBJ databases">
        <title>Full genome sequence of Humibacter sp. WJ7-1.</title>
        <authorList>
            <person name="Im W.-T."/>
        </authorList>
    </citation>
    <scope>NUCLEOTIDE SEQUENCE [LARGE SCALE GENOMIC DNA]</scope>
    <source>
        <strain evidence="3 4">WJ7-1</strain>
    </source>
</reference>
<dbReference type="Gene3D" id="3.40.710.10">
    <property type="entry name" value="DD-peptidase/beta-lactamase superfamily"/>
    <property type="match status" value="1"/>
</dbReference>
<gene>
    <name evidence="3" type="ORF">FPZ11_14955</name>
</gene>
<dbReference type="PANTHER" id="PTHR43283:SF11">
    <property type="entry name" value="BETA-LACTAMASE-RELATED DOMAIN-CONTAINING PROTEIN"/>
    <property type="match status" value="1"/>
</dbReference>
<dbReference type="RefSeq" id="WP_146321934.1">
    <property type="nucleotide sequence ID" value="NZ_CP042305.1"/>
</dbReference>
<dbReference type="Pfam" id="PF00144">
    <property type="entry name" value="Beta-lactamase"/>
    <property type="match status" value="1"/>
</dbReference>
<protein>
    <submittedName>
        <fullName evidence="3">Beta-lactamase family protein</fullName>
    </submittedName>
</protein>
<organism evidence="3 4">
    <name type="scientific">Humibacter ginsenosidimutans</name>
    <dbReference type="NCBI Taxonomy" id="2599293"/>
    <lineage>
        <taxon>Bacteria</taxon>
        <taxon>Bacillati</taxon>
        <taxon>Actinomycetota</taxon>
        <taxon>Actinomycetes</taxon>
        <taxon>Micrococcales</taxon>
        <taxon>Microbacteriaceae</taxon>
        <taxon>Humibacter</taxon>
    </lineage>
</organism>
<dbReference type="SUPFAM" id="SSF56601">
    <property type="entry name" value="beta-lactamase/transpeptidase-like"/>
    <property type="match status" value="1"/>
</dbReference>
<dbReference type="GO" id="GO:0016787">
    <property type="term" value="F:hydrolase activity"/>
    <property type="evidence" value="ECO:0007669"/>
    <property type="project" value="UniProtKB-KW"/>
</dbReference>
<proteinExistence type="predicted"/>
<evidence type="ECO:0000256" key="1">
    <source>
        <dbReference type="ARBA" id="ARBA00022801"/>
    </source>
</evidence>
<dbReference type="EMBL" id="CP042305">
    <property type="protein sequence ID" value="QDZ15900.1"/>
    <property type="molecule type" value="Genomic_DNA"/>
</dbReference>
<dbReference type="OrthoDB" id="9809635at2"/>
<evidence type="ECO:0000313" key="4">
    <source>
        <dbReference type="Proteomes" id="UP000320216"/>
    </source>
</evidence>
<dbReference type="PANTHER" id="PTHR43283">
    <property type="entry name" value="BETA-LACTAMASE-RELATED"/>
    <property type="match status" value="1"/>
</dbReference>
<dbReference type="InterPro" id="IPR050789">
    <property type="entry name" value="Diverse_Enzym_Activities"/>
</dbReference>